<dbReference type="Proteomes" id="UP000626109">
    <property type="component" value="Unassembled WGS sequence"/>
</dbReference>
<dbReference type="EMBL" id="CAJNNW010019063">
    <property type="protein sequence ID" value="CAE8663892.1"/>
    <property type="molecule type" value="Genomic_DNA"/>
</dbReference>
<evidence type="ECO:0000313" key="2">
    <source>
        <dbReference type="Proteomes" id="UP000626109"/>
    </source>
</evidence>
<proteinExistence type="predicted"/>
<sequence>MGLLSAKKGRALNCPEGVDISTPWTAGPLPPFSSLLLSLQGKTTSSARSGWAGAVTRICCGYAARHCSGTAEADRSRMVSSLVKDMQYLGLQHMHQQWRCTSSEEQTENIQ</sequence>
<gene>
    <name evidence="1" type="ORF">PGLA2088_LOCUS15416</name>
</gene>
<accession>A0A813J0S0</accession>
<name>A0A813J0S0_POLGL</name>
<reference evidence="1" key="1">
    <citation type="submission" date="2021-02" db="EMBL/GenBank/DDBJ databases">
        <authorList>
            <person name="Dougan E. K."/>
            <person name="Rhodes N."/>
            <person name="Thang M."/>
            <person name="Chan C."/>
        </authorList>
    </citation>
    <scope>NUCLEOTIDE SEQUENCE</scope>
</reference>
<dbReference type="AlphaFoldDB" id="A0A813J0S0"/>
<protein>
    <submittedName>
        <fullName evidence="1">Uncharacterized protein</fullName>
    </submittedName>
</protein>
<organism evidence="1 2">
    <name type="scientific">Polarella glacialis</name>
    <name type="common">Dinoflagellate</name>
    <dbReference type="NCBI Taxonomy" id="89957"/>
    <lineage>
        <taxon>Eukaryota</taxon>
        <taxon>Sar</taxon>
        <taxon>Alveolata</taxon>
        <taxon>Dinophyceae</taxon>
        <taxon>Suessiales</taxon>
        <taxon>Suessiaceae</taxon>
        <taxon>Polarella</taxon>
    </lineage>
</organism>
<evidence type="ECO:0000313" key="1">
    <source>
        <dbReference type="EMBL" id="CAE8663892.1"/>
    </source>
</evidence>
<comment type="caution">
    <text evidence="1">The sequence shown here is derived from an EMBL/GenBank/DDBJ whole genome shotgun (WGS) entry which is preliminary data.</text>
</comment>